<proteinExistence type="predicted"/>
<reference evidence="1" key="1">
    <citation type="submission" date="2022-01" db="EMBL/GenBank/DDBJ databases">
        <authorList>
            <person name="King R."/>
        </authorList>
    </citation>
    <scope>NUCLEOTIDE SEQUENCE</scope>
</reference>
<accession>A0A9P0CU09</accession>
<name>A0A9P0CU09_9CUCU</name>
<dbReference type="AlphaFoldDB" id="A0A9P0CU09"/>
<protein>
    <submittedName>
        <fullName evidence="1">Uncharacterized protein</fullName>
    </submittedName>
</protein>
<dbReference type="EMBL" id="OV651814">
    <property type="protein sequence ID" value="CAH1105850.1"/>
    <property type="molecule type" value="Genomic_DNA"/>
</dbReference>
<evidence type="ECO:0000313" key="2">
    <source>
        <dbReference type="Proteomes" id="UP001153636"/>
    </source>
</evidence>
<gene>
    <name evidence="1" type="ORF">PSYICH_LOCUS7219</name>
</gene>
<dbReference type="Proteomes" id="UP001153636">
    <property type="component" value="Chromosome 2"/>
</dbReference>
<sequence length="186" mass="21868">MEVLVFTARVQINDNEFGCVGYPKGTSSRNHMDNIRVFEVLLSTARVHIEDKDREKWELLDNSSQSSFLTEQLGNRLNLPFGIGNEVLWPVMGFRDNCSKRQISKCKIAADVEMFERFWALEEYYHSREEQACEDIFRHITRRKNDGKFAIFLSMKQRGLGALFSIAIKRFHSFERRFARDTNFNL</sequence>
<dbReference type="OrthoDB" id="6781688at2759"/>
<organism evidence="1 2">
    <name type="scientific">Psylliodes chrysocephalus</name>
    <dbReference type="NCBI Taxonomy" id="3402493"/>
    <lineage>
        <taxon>Eukaryota</taxon>
        <taxon>Metazoa</taxon>
        <taxon>Ecdysozoa</taxon>
        <taxon>Arthropoda</taxon>
        <taxon>Hexapoda</taxon>
        <taxon>Insecta</taxon>
        <taxon>Pterygota</taxon>
        <taxon>Neoptera</taxon>
        <taxon>Endopterygota</taxon>
        <taxon>Coleoptera</taxon>
        <taxon>Polyphaga</taxon>
        <taxon>Cucujiformia</taxon>
        <taxon>Chrysomeloidea</taxon>
        <taxon>Chrysomelidae</taxon>
        <taxon>Galerucinae</taxon>
        <taxon>Alticini</taxon>
        <taxon>Psylliodes</taxon>
    </lineage>
</organism>
<keyword evidence="2" id="KW-1185">Reference proteome</keyword>
<evidence type="ECO:0000313" key="1">
    <source>
        <dbReference type="EMBL" id="CAH1105850.1"/>
    </source>
</evidence>